<dbReference type="RefSeq" id="WP_015099140.1">
    <property type="nucleotide sequence ID" value="NC_019673.1"/>
</dbReference>
<name>K0JU56_SACES</name>
<dbReference type="KEGG" id="sesp:BN6_17050"/>
<gene>
    <name evidence="2" type="ordered locus">BN6_17050</name>
</gene>
<dbReference type="EMBL" id="HE804045">
    <property type="protein sequence ID" value="CCH29027.1"/>
    <property type="molecule type" value="Genomic_DNA"/>
</dbReference>
<feature type="transmembrane region" description="Helical" evidence="1">
    <location>
        <begin position="67"/>
        <end position="88"/>
    </location>
</feature>
<dbReference type="BioCyc" id="SESP1179773:BN6_RS08360-MONOMER"/>
<dbReference type="AlphaFoldDB" id="K0JU56"/>
<proteinExistence type="predicted"/>
<dbReference type="Proteomes" id="UP000006281">
    <property type="component" value="Chromosome"/>
</dbReference>
<feature type="transmembrane region" description="Helical" evidence="1">
    <location>
        <begin position="33"/>
        <end position="52"/>
    </location>
</feature>
<dbReference type="eggNOG" id="ENOG5033X67">
    <property type="taxonomic scope" value="Bacteria"/>
</dbReference>
<sequence>MMSDERDDMAGLRDEIDQVGRTAAKRFDPGRGALTIAVAVPAILVSMVLPWTGGHTGLDVLLGEGRAIPKIFSCGALFAGVLLSATTLAVRRWTLAWITSLALFAASISGVLSIWMTQTTTGHKPGEGPGVGLVVAVIATVLLLVKWLQIAASRPPIN</sequence>
<keyword evidence="1" id="KW-1133">Transmembrane helix</keyword>
<evidence type="ECO:0000256" key="1">
    <source>
        <dbReference type="SAM" id="Phobius"/>
    </source>
</evidence>
<dbReference type="PATRIC" id="fig|1179773.3.peg.1709"/>
<accession>K0JU56</accession>
<dbReference type="OrthoDB" id="4773013at2"/>
<evidence type="ECO:0000313" key="3">
    <source>
        <dbReference type="Proteomes" id="UP000006281"/>
    </source>
</evidence>
<feature type="transmembrane region" description="Helical" evidence="1">
    <location>
        <begin position="128"/>
        <end position="148"/>
    </location>
</feature>
<keyword evidence="1" id="KW-0812">Transmembrane</keyword>
<keyword evidence="1" id="KW-0472">Membrane</keyword>
<protein>
    <submittedName>
        <fullName evidence="2">Putative membrane protein</fullName>
    </submittedName>
</protein>
<dbReference type="STRING" id="1179773.BN6_17050"/>
<feature type="transmembrane region" description="Helical" evidence="1">
    <location>
        <begin position="95"/>
        <end position="116"/>
    </location>
</feature>
<keyword evidence="3" id="KW-1185">Reference proteome</keyword>
<evidence type="ECO:0000313" key="2">
    <source>
        <dbReference type="EMBL" id="CCH29027.1"/>
    </source>
</evidence>
<organism evidence="2 3">
    <name type="scientific">Saccharothrix espanaensis (strain ATCC 51144 / DSM 44229 / JCM 9112 / NBRC 15066 / NRRL 15764)</name>
    <dbReference type="NCBI Taxonomy" id="1179773"/>
    <lineage>
        <taxon>Bacteria</taxon>
        <taxon>Bacillati</taxon>
        <taxon>Actinomycetota</taxon>
        <taxon>Actinomycetes</taxon>
        <taxon>Pseudonocardiales</taxon>
        <taxon>Pseudonocardiaceae</taxon>
        <taxon>Saccharothrix</taxon>
    </lineage>
</organism>
<reference evidence="2 3" key="1">
    <citation type="journal article" date="2012" name="BMC Genomics">
        <title>Complete genome sequence of Saccharothrix espanaensis DSM 44229T and comparison to the other completely sequenced Pseudonocardiaceae.</title>
        <authorList>
            <person name="Strobel T."/>
            <person name="Al-Dilaimi A."/>
            <person name="Blom J."/>
            <person name="Gessner A."/>
            <person name="Kalinowski J."/>
            <person name="Luzhetska M."/>
            <person name="Puhler A."/>
            <person name="Szczepanowski R."/>
            <person name="Bechthold A."/>
            <person name="Ruckert C."/>
        </authorList>
    </citation>
    <scope>NUCLEOTIDE SEQUENCE [LARGE SCALE GENOMIC DNA]</scope>
    <source>
        <strain evidence="3">ATCC 51144 / DSM 44229 / JCM 9112 / NBRC 15066 / NRRL 15764</strain>
    </source>
</reference>
<dbReference type="HOGENOM" id="CLU_094889_1_1_11"/>